<comment type="pathway">
    <text evidence="1 6">Pyrimidine metabolism; UMP biosynthesis via de novo pathway; UMP from orotate: step 1/2.</text>
</comment>
<dbReference type="PANTHER" id="PTHR19278:SF9">
    <property type="entry name" value="URIDINE 5'-MONOPHOSPHATE SYNTHASE"/>
    <property type="match status" value="1"/>
</dbReference>
<dbReference type="EC" id="2.4.2.10" evidence="2 6"/>
<dbReference type="EMBL" id="CP001014">
    <property type="protein sequence ID" value="ACB40512.1"/>
    <property type="molecule type" value="Genomic_DNA"/>
</dbReference>
<dbReference type="CDD" id="cd06223">
    <property type="entry name" value="PRTases_typeI"/>
    <property type="match status" value="1"/>
</dbReference>
<feature type="binding site" evidence="6">
    <location>
        <position position="85"/>
    </location>
    <ligand>
        <name>5-phospho-alpha-D-ribose 1-diphosphate</name>
        <dbReference type="ChEBI" id="CHEBI:58017"/>
        <note>ligand shared between dimeric partners</note>
    </ligand>
</feature>
<organism evidence="8 9">
    <name type="scientific">Pyrobaculum neutrophilum (strain DSM 2338 / JCM 9278 / NBRC 100436 / V24Sta)</name>
    <name type="common">Thermoproteus neutrophilus</name>
    <dbReference type="NCBI Taxonomy" id="444157"/>
    <lineage>
        <taxon>Archaea</taxon>
        <taxon>Thermoproteota</taxon>
        <taxon>Thermoprotei</taxon>
        <taxon>Thermoproteales</taxon>
        <taxon>Thermoproteaceae</taxon>
        <taxon>Pyrobaculum</taxon>
    </lineage>
</organism>
<evidence type="ECO:0000256" key="5">
    <source>
        <dbReference type="ARBA" id="ARBA00022975"/>
    </source>
</evidence>
<feature type="domain" description="Phosphoribosyltransferase" evidence="7">
    <location>
        <begin position="54"/>
        <end position="146"/>
    </location>
</feature>
<dbReference type="Pfam" id="PF00156">
    <property type="entry name" value="Pribosyltran"/>
    <property type="match status" value="1"/>
</dbReference>
<comment type="cofactor">
    <cofactor evidence="6">
        <name>Mg(2+)</name>
        <dbReference type="ChEBI" id="CHEBI:18420"/>
    </cofactor>
</comment>
<protein>
    <recommendedName>
        <fullName evidence="2 6">Orotate phosphoribosyltransferase</fullName>
        <shortName evidence="6">OPRT</shortName>
        <shortName evidence="6">OPRTase</shortName>
        <ecNumber evidence="2 6">2.4.2.10</ecNumber>
    </recommendedName>
</protein>
<dbReference type="InterPro" id="IPR029057">
    <property type="entry name" value="PRTase-like"/>
</dbReference>
<dbReference type="GO" id="GO:0004588">
    <property type="term" value="F:orotate phosphoribosyltransferase activity"/>
    <property type="evidence" value="ECO:0007669"/>
    <property type="project" value="UniProtKB-UniRule"/>
</dbReference>
<dbReference type="GO" id="GO:0019856">
    <property type="term" value="P:pyrimidine nucleobase biosynthetic process"/>
    <property type="evidence" value="ECO:0007669"/>
    <property type="project" value="TreeGrafter"/>
</dbReference>
<evidence type="ECO:0000256" key="3">
    <source>
        <dbReference type="ARBA" id="ARBA00022676"/>
    </source>
</evidence>
<dbReference type="HAMAP" id="MF_01208">
    <property type="entry name" value="PyrE"/>
    <property type="match status" value="1"/>
</dbReference>
<dbReference type="KEGG" id="tne:Tneu_1589"/>
<evidence type="ECO:0000313" key="8">
    <source>
        <dbReference type="EMBL" id="ACB40512.1"/>
    </source>
</evidence>
<dbReference type="eggNOG" id="arCOG00029">
    <property type="taxonomic scope" value="Archaea"/>
</dbReference>
<keyword evidence="6" id="KW-0460">Magnesium</keyword>
<dbReference type="OrthoDB" id="9089at2157"/>
<comment type="catalytic activity">
    <reaction evidence="6">
        <text>orotidine 5'-phosphate + diphosphate = orotate + 5-phospho-alpha-D-ribose 1-diphosphate</text>
        <dbReference type="Rhea" id="RHEA:10380"/>
        <dbReference type="ChEBI" id="CHEBI:30839"/>
        <dbReference type="ChEBI" id="CHEBI:33019"/>
        <dbReference type="ChEBI" id="CHEBI:57538"/>
        <dbReference type="ChEBI" id="CHEBI:58017"/>
        <dbReference type="EC" id="2.4.2.10"/>
    </reaction>
</comment>
<dbReference type="Proteomes" id="UP000001694">
    <property type="component" value="Chromosome"/>
</dbReference>
<dbReference type="AlphaFoldDB" id="B1Y9W2"/>
<dbReference type="InterPro" id="IPR004467">
    <property type="entry name" value="Or_phspho_trans_dom"/>
</dbReference>
<evidence type="ECO:0000256" key="2">
    <source>
        <dbReference type="ARBA" id="ARBA00011971"/>
    </source>
</evidence>
<dbReference type="SUPFAM" id="SSF53271">
    <property type="entry name" value="PRTase-like"/>
    <property type="match status" value="1"/>
</dbReference>
<dbReference type="UniPathway" id="UPA00070">
    <property type="reaction ID" value="UER00119"/>
</dbReference>
<dbReference type="PANTHER" id="PTHR19278">
    <property type="entry name" value="OROTATE PHOSPHORIBOSYLTRANSFERASE"/>
    <property type="match status" value="1"/>
</dbReference>
<dbReference type="InterPro" id="IPR023031">
    <property type="entry name" value="OPRT"/>
</dbReference>
<evidence type="ECO:0000256" key="1">
    <source>
        <dbReference type="ARBA" id="ARBA00004889"/>
    </source>
</evidence>
<gene>
    <name evidence="6" type="primary">pyrE</name>
    <name evidence="8" type="ordered locus">Tneu_1589</name>
</gene>
<dbReference type="GO" id="GO:0000287">
    <property type="term" value="F:magnesium ion binding"/>
    <property type="evidence" value="ECO:0007669"/>
    <property type="project" value="UniProtKB-UniRule"/>
</dbReference>
<keyword evidence="4 6" id="KW-0808">Transferase</keyword>
<dbReference type="InterPro" id="IPR000836">
    <property type="entry name" value="PRTase_dom"/>
</dbReference>
<dbReference type="GeneID" id="6166044"/>
<accession>B1Y9W2</accession>
<feature type="binding site" evidence="6">
    <location>
        <position position="89"/>
    </location>
    <ligand>
        <name>5-phospho-alpha-D-ribose 1-diphosphate</name>
        <dbReference type="ChEBI" id="CHEBI:58017"/>
        <note>ligand shared between dimeric partners</note>
    </ligand>
</feature>
<dbReference type="STRING" id="444157.Tneu_1589"/>
<sequence>MIARLVELGVVKFGLFKLSSGLESPYYVDLRLVLGDPQLLKWAVERYRAVVERLDFDIVAGVATGGIPYASILGFLLGKPVSYVRPEAKGHGLGRQIEGAEVRGRRVVVVDDVLTTGKSVVGAVNALKNAGASVAGVVVFLDREQCGAGHVSAATGVPVYSVYKMGELLEALKPYIGEGHYRAVLEYLSSWRC</sequence>
<name>B1Y9W2_PYRNV</name>
<dbReference type="RefSeq" id="WP_012350931.1">
    <property type="nucleotide sequence ID" value="NC_010525.1"/>
</dbReference>
<evidence type="ECO:0000259" key="7">
    <source>
        <dbReference type="Pfam" id="PF00156"/>
    </source>
</evidence>
<reference evidence="8" key="1">
    <citation type="submission" date="2008-03" db="EMBL/GenBank/DDBJ databases">
        <title>Complete sequence of Thermoproteus neutrophilus V24Sta.</title>
        <authorList>
            <consortium name="US DOE Joint Genome Institute"/>
            <person name="Copeland A."/>
            <person name="Lucas S."/>
            <person name="Lapidus A."/>
            <person name="Glavina del Rio T."/>
            <person name="Dalin E."/>
            <person name="Tice H."/>
            <person name="Bruce D."/>
            <person name="Goodwin L."/>
            <person name="Pitluck S."/>
            <person name="Sims D."/>
            <person name="Brettin T."/>
            <person name="Detter J.C."/>
            <person name="Han C."/>
            <person name="Kuske C.R."/>
            <person name="Schmutz J."/>
            <person name="Larimer F."/>
            <person name="Land M."/>
            <person name="Hauser L."/>
            <person name="Kyrpides N."/>
            <person name="Mikhailova N."/>
            <person name="Biddle J.F."/>
            <person name="Zhang Z."/>
            <person name="Fitz-Gibbon S.T."/>
            <person name="Lowe T.M."/>
            <person name="Saltikov C."/>
            <person name="House C.H."/>
            <person name="Richardson P."/>
        </authorList>
    </citation>
    <scope>NUCLEOTIDE SEQUENCE [LARGE SCALE GENOMIC DNA]</scope>
    <source>
        <strain evidence="8">V24Sta</strain>
    </source>
</reference>
<comment type="subunit">
    <text evidence="6">Homodimer.</text>
</comment>
<feature type="binding site" evidence="6">
    <location>
        <position position="143"/>
    </location>
    <ligand>
        <name>orotate</name>
        <dbReference type="ChEBI" id="CHEBI:30839"/>
    </ligand>
</feature>
<proteinExistence type="inferred from homology"/>
<dbReference type="GO" id="GO:0044205">
    <property type="term" value="P:'de novo' UMP biosynthetic process"/>
    <property type="evidence" value="ECO:0007669"/>
    <property type="project" value="UniProtKB-UniRule"/>
</dbReference>
<keyword evidence="5 6" id="KW-0665">Pyrimidine biosynthesis</keyword>
<dbReference type="NCBIfam" id="TIGR00336">
    <property type="entry name" value="pyrE"/>
    <property type="match status" value="1"/>
</dbReference>
<comment type="similarity">
    <text evidence="6">Belongs to the purine/pyrimidine phosphoribosyltransferase family. PyrE subfamily.</text>
</comment>
<dbReference type="HOGENOM" id="CLU_074878_2_0_2"/>
<comment type="function">
    <text evidence="6">Catalyzes the transfer of a ribosyl phosphate group from 5-phosphoribose 1-diphosphate to orotate, leading to the formation of orotidine monophosphate (OMP).</text>
</comment>
<evidence type="ECO:0000256" key="4">
    <source>
        <dbReference type="ARBA" id="ARBA00022679"/>
    </source>
</evidence>
<feature type="binding site" evidence="6">
    <location>
        <position position="91"/>
    </location>
    <ligand>
        <name>5-phospho-alpha-D-ribose 1-diphosphate</name>
        <dbReference type="ChEBI" id="CHEBI:58017"/>
        <note>ligand shared between dimeric partners</note>
    </ligand>
</feature>
<feature type="binding site" evidence="6">
    <location>
        <position position="115"/>
    </location>
    <ligand>
        <name>orotate</name>
        <dbReference type="ChEBI" id="CHEBI:30839"/>
    </ligand>
</feature>
<dbReference type="Gene3D" id="3.40.50.2020">
    <property type="match status" value="1"/>
</dbReference>
<keyword evidence="9" id="KW-1185">Reference proteome</keyword>
<comment type="caution">
    <text evidence="6">Lacks conserved residue(s) required for the propagation of feature annotation.</text>
</comment>
<evidence type="ECO:0000256" key="6">
    <source>
        <dbReference type="HAMAP-Rule" id="MF_01208"/>
    </source>
</evidence>
<feature type="binding site" description="in other chain" evidence="6">
    <location>
        <begin position="111"/>
        <end position="119"/>
    </location>
    <ligand>
        <name>5-phospho-alpha-D-ribose 1-diphosphate</name>
        <dbReference type="ChEBI" id="CHEBI:58017"/>
        <note>ligand shared between dimeric partners</note>
    </ligand>
</feature>
<keyword evidence="3 6" id="KW-0328">Glycosyltransferase</keyword>
<evidence type="ECO:0000313" key="9">
    <source>
        <dbReference type="Proteomes" id="UP000001694"/>
    </source>
</evidence>